<dbReference type="InterPro" id="IPR055916">
    <property type="entry name" value="DUF7493"/>
</dbReference>
<dbReference type="InterPro" id="IPR017438">
    <property type="entry name" value="ATP-NAD_kinase_N"/>
</dbReference>
<reference evidence="3 4" key="1">
    <citation type="submission" date="2015-09" db="EMBL/GenBank/DDBJ databases">
        <title>Host preference determinants of Valsa canker pathogens revealed by comparative genomics.</title>
        <authorList>
            <person name="Yin Z."/>
            <person name="Huang L."/>
        </authorList>
    </citation>
    <scope>NUCLEOTIDE SEQUENCE [LARGE SCALE GENOMIC DNA]</scope>
    <source>
        <strain evidence="3 4">YSFL</strain>
    </source>
</reference>
<dbReference type="Pfam" id="PF24321">
    <property type="entry name" value="DUF7493"/>
    <property type="match status" value="1"/>
</dbReference>
<dbReference type="SMART" id="SM00046">
    <property type="entry name" value="DAGKc"/>
    <property type="match status" value="1"/>
</dbReference>
<dbReference type="InterPro" id="IPR001206">
    <property type="entry name" value="Diacylglycerol_kinase_cat_dom"/>
</dbReference>
<comment type="caution">
    <text evidence="3">The sequence shown here is derived from an EMBL/GenBank/DDBJ whole genome shotgun (WGS) entry which is preliminary data.</text>
</comment>
<feature type="compositionally biased region" description="Low complexity" evidence="1">
    <location>
        <begin position="383"/>
        <end position="397"/>
    </location>
</feature>
<dbReference type="Gene3D" id="2.60.200.40">
    <property type="match status" value="1"/>
</dbReference>
<dbReference type="AlphaFoldDB" id="A0A423V829"/>
<dbReference type="GO" id="GO:0005737">
    <property type="term" value="C:cytoplasm"/>
    <property type="evidence" value="ECO:0007669"/>
    <property type="project" value="TreeGrafter"/>
</dbReference>
<dbReference type="Gene3D" id="3.40.50.10330">
    <property type="entry name" value="Probable inorganic polyphosphate/atp-NAD kinase, domain 1"/>
    <property type="match status" value="1"/>
</dbReference>
<dbReference type="PANTHER" id="PTHR12358:SF31">
    <property type="entry name" value="ACYLGLYCEROL KINASE, MITOCHONDRIAL"/>
    <property type="match status" value="1"/>
</dbReference>
<feature type="region of interest" description="Disordered" evidence="1">
    <location>
        <begin position="108"/>
        <end position="128"/>
    </location>
</feature>
<dbReference type="InterPro" id="IPR016064">
    <property type="entry name" value="NAD/diacylglycerol_kinase_sf"/>
</dbReference>
<dbReference type="OrthoDB" id="3853857at2759"/>
<keyword evidence="4" id="KW-1185">Reference proteome</keyword>
<dbReference type="GO" id="GO:0016773">
    <property type="term" value="F:phosphotransferase activity, alcohol group as acceptor"/>
    <property type="evidence" value="ECO:0007669"/>
    <property type="project" value="UniProtKB-ARBA"/>
</dbReference>
<dbReference type="GO" id="GO:0046512">
    <property type="term" value="P:sphingosine biosynthetic process"/>
    <property type="evidence" value="ECO:0007669"/>
    <property type="project" value="TreeGrafter"/>
</dbReference>
<organism evidence="3 4">
    <name type="scientific">Cytospora chrysosperma</name>
    <name type="common">Cytospora canker fungus</name>
    <name type="synonym">Sphaeria chrysosperma</name>
    <dbReference type="NCBI Taxonomy" id="252740"/>
    <lineage>
        <taxon>Eukaryota</taxon>
        <taxon>Fungi</taxon>
        <taxon>Dikarya</taxon>
        <taxon>Ascomycota</taxon>
        <taxon>Pezizomycotina</taxon>
        <taxon>Sordariomycetes</taxon>
        <taxon>Sordariomycetidae</taxon>
        <taxon>Diaporthales</taxon>
        <taxon>Cytosporaceae</taxon>
        <taxon>Cytospora</taxon>
    </lineage>
</organism>
<gene>
    <name evidence="3" type="ORF">VSDG_10078</name>
</gene>
<dbReference type="PROSITE" id="PS50146">
    <property type="entry name" value="DAGK"/>
    <property type="match status" value="1"/>
</dbReference>
<feature type="domain" description="DAGKc" evidence="2">
    <location>
        <begin position="150"/>
        <end position="289"/>
    </location>
</feature>
<dbReference type="SUPFAM" id="SSF111331">
    <property type="entry name" value="NAD kinase/diacylglycerol kinase-like"/>
    <property type="match status" value="1"/>
</dbReference>
<evidence type="ECO:0000256" key="1">
    <source>
        <dbReference type="SAM" id="MobiDB-lite"/>
    </source>
</evidence>
<dbReference type="GO" id="GO:0001727">
    <property type="term" value="F:lipid kinase activity"/>
    <property type="evidence" value="ECO:0007669"/>
    <property type="project" value="UniProtKB-ARBA"/>
</dbReference>
<dbReference type="GO" id="GO:0016020">
    <property type="term" value="C:membrane"/>
    <property type="evidence" value="ECO:0007669"/>
    <property type="project" value="TreeGrafter"/>
</dbReference>
<dbReference type="PANTHER" id="PTHR12358">
    <property type="entry name" value="SPHINGOSINE KINASE"/>
    <property type="match status" value="1"/>
</dbReference>
<evidence type="ECO:0000259" key="2">
    <source>
        <dbReference type="PROSITE" id="PS50146"/>
    </source>
</evidence>
<accession>A0A423V829</accession>
<name>A0A423V829_CYTCH</name>
<dbReference type="EMBL" id="LJZO01000100">
    <property type="protein sequence ID" value="ROV86972.1"/>
    <property type="molecule type" value="Genomic_DNA"/>
</dbReference>
<sequence length="563" mass="61021">MSAAQVAAGPPPPDNRIDLGRDVSLTIQDNSVSIQDAKSGSDKNKTKNKRICGFGSSGSAQPPTPLSIPLYNVLWAELSEDGKTLTIDYADDVSKTRRRAAKLSFPVTGATEAADTSPENHQHEQSLYSPPDTIARWIDHLMNRSYGPASRRKRAYVLVNPHAGPGGAVKIWEDQVRPIFEAARMPMTVHQTTFSGEAVGLAEKMDIDAFDIVVPCSGDGLPHEVFNGLGKRPDAKRALQKIAVAHIPCGSGNALACNVFGTHRPSLAALAVVKGVATPMDLISITQGDTRKLSFLSQALGIIAEADLATEHLRWMGEHRFTYGVATRILKKRVYPCDLYVKVAIDHKQGVREHYRRERENSSVVELDKMTTSAGTKAHEGGDSSVADSDEAAAGSDHGAGLPTLKYGTVNDKLPVGWEKIDADRVGNVYCGNVAYMAPDVIFFNAAWINDGYMDLITVDGNVPTLKAPGLMLSVSTNSFFDNSLVTYRKISAFRIIPKDQEDGYISIDGEKVPFEPFQAEVHQGLGMVITKRGLMEAPGPRNWDKVTHASNPYNPCANAETP</sequence>
<protein>
    <recommendedName>
        <fullName evidence="2">DAGKc domain-containing protein</fullName>
    </recommendedName>
</protein>
<evidence type="ECO:0000313" key="3">
    <source>
        <dbReference type="EMBL" id="ROV86972.1"/>
    </source>
</evidence>
<dbReference type="Pfam" id="PF00781">
    <property type="entry name" value="DAGK_cat"/>
    <property type="match status" value="1"/>
</dbReference>
<feature type="region of interest" description="Disordered" evidence="1">
    <location>
        <begin position="371"/>
        <end position="397"/>
    </location>
</feature>
<dbReference type="Proteomes" id="UP000284375">
    <property type="component" value="Unassembled WGS sequence"/>
</dbReference>
<dbReference type="InterPro" id="IPR050187">
    <property type="entry name" value="Lipid_Phosphate_FormReg"/>
</dbReference>
<evidence type="ECO:0000313" key="4">
    <source>
        <dbReference type="Proteomes" id="UP000284375"/>
    </source>
</evidence>
<proteinExistence type="predicted"/>
<dbReference type="STRING" id="252740.A0A423V829"/>